<feature type="transmembrane region" description="Helical" evidence="3">
    <location>
        <begin position="12"/>
        <end position="38"/>
    </location>
</feature>
<reference evidence="5" key="2">
    <citation type="submission" date="2015-02" db="EMBL/GenBank/DDBJ databases">
        <authorList>
            <person name="Chooi Y.-H."/>
        </authorList>
    </citation>
    <scope>NUCLEOTIDE SEQUENCE</scope>
    <source>
        <tissue evidence="5">Seedling</tissue>
    </source>
</reference>
<comment type="subcellular location">
    <subcellularLocation>
        <location evidence="1">Membrane</location>
    </subcellularLocation>
</comment>
<keyword evidence="2 3" id="KW-0472">Membrane</keyword>
<dbReference type="PANTHER" id="PTHR31234:SF3">
    <property type="entry name" value="LATE EMBRYOGENESIS ABUNDANT (LEA) HYDROXYPROLINE-RICH GLYCOPROTEIN FAMILY"/>
    <property type="match status" value="1"/>
</dbReference>
<sequence length="191" mass="21093">MYDNKSLHKERGSAKCFVCILASFVILCALLLVLVSITRVREPRVKIRSATSNQITHNASSSSPSFNATIIIFISIDNPNFDVFAYENCSVSVLYAGVKIGDRPINGDKVSIRKTKEINVTVDLRSGGDQVPVTANFSGDMNSGRLNLTSYAKFTGTVRFFKIMNVKKSIQMACAMKLNFTSHVLQNIQCQ</sequence>
<dbReference type="AlphaFoldDB" id="A0A0L9T924"/>
<keyword evidence="3" id="KW-0812">Transmembrane</keyword>
<evidence type="ECO:0000313" key="4">
    <source>
        <dbReference type="EMBL" id="KAG2375631.1"/>
    </source>
</evidence>
<gene>
    <name evidence="4" type="ORF">HKW66_Vig0162150</name>
    <name evidence="5" type="ORF">LR48_Vigan401s002000</name>
</gene>
<protein>
    <submittedName>
        <fullName evidence="5">Uncharacterized protein</fullName>
    </submittedName>
</protein>
<dbReference type="InterPro" id="IPR044839">
    <property type="entry name" value="NDR1-like"/>
</dbReference>
<evidence type="ECO:0000313" key="6">
    <source>
        <dbReference type="Proteomes" id="UP000053144"/>
    </source>
</evidence>
<dbReference type="EMBL" id="JABFOF010000010">
    <property type="protein sequence ID" value="KAG2375631.1"/>
    <property type="molecule type" value="Genomic_DNA"/>
</dbReference>
<reference evidence="4 7" key="3">
    <citation type="submission" date="2020-05" db="EMBL/GenBank/DDBJ databases">
        <title>Vigna angularis (adzuki bean) Var. LongXiaoDou No. 4 denovo assembly.</title>
        <authorList>
            <person name="Xiang H."/>
        </authorList>
    </citation>
    <scope>NUCLEOTIDE SEQUENCE [LARGE SCALE GENOMIC DNA]</scope>
    <source>
        <tissue evidence="4">Leaf</tissue>
    </source>
</reference>
<dbReference type="Gramene" id="KOM27110">
    <property type="protein sequence ID" value="KOM27110"/>
    <property type="gene ID" value="LR48_Vigan401s002000"/>
</dbReference>
<dbReference type="GO" id="GO:0098542">
    <property type="term" value="P:defense response to other organism"/>
    <property type="evidence" value="ECO:0007669"/>
    <property type="project" value="InterPro"/>
</dbReference>
<reference evidence="6" key="1">
    <citation type="journal article" date="2015" name="Proc. Natl. Acad. Sci. U.S.A.">
        <title>Genome sequencing of adzuki bean (Vigna angularis) provides insight into high starch and low fat accumulation and domestication.</title>
        <authorList>
            <person name="Yang K."/>
            <person name="Tian Z."/>
            <person name="Chen C."/>
            <person name="Luo L."/>
            <person name="Zhao B."/>
            <person name="Wang Z."/>
            <person name="Yu L."/>
            <person name="Li Y."/>
            <person name="Sun Y."/>
            <person name="Li W."/>
            <person name="Chen Y."/>
            <person name="Li Y."/>
            <person name="Zhang Y."/>
            <person name="Ai D."/>
            <person name="Zhao J."/>
            <person name="Shang C."/>
            <person name="Ma Y."/>
            <person name="Wu B."/>
            <person name="Wang M."/>
            <person name="Gao L."/>
            <person name="Sun D."/>
            <person name="Zhang P."/>
            <person name="Guo F."/>
            <person name="Wang W."/>
            <person name="Li Y."/>
            <person name="Wang J."/>
            <person name="Varshney R.K."/>
            <person name="Wang J."/>
            <person name="Ling H.Q."/>
            <person name="Wan P."/>
        </authorList>
    </citation>
    <scope>NUCLEOTIDE SEQUENCE</scope>
    <source>
        <strain evidence="6">cv. Jingnong 6</strain>
    </source>
</reference>
<dbReference type="Proteomes" id="UP000743370">
    <property type="component" value="Unassembled WGS sequence"/>
</dbReference>
<dbReference type="EMBL" id="KQ258369">
    <property type="protein sequence ID" value="KOM27110.1"/>
    <property type="molecule type" value="Genomic_DNA"/>
</dbReference>
<evidence type="ECO:0000256" key="1">
    <source>
        <dbReference type="ARBA" id="ARBA00004370"/>
    </source>
</evidence>
<dbReference type="GO" id="GO:0005886">
    <property type="term" value="C:plasma membrane"/>
    <property type="evidence" value="ECO:0007669"/>
    <property type="project" value="TreeGrafter"/>
</dbReference>
<proteinExistence type="predicted"/>
<evidence type="ECO:0000313" key="5">
    <source>
        <dbReference type="EMBL" id="KOM27110.1"/>
    </source>
</evidence>
<dbReference type="OMA" id="RASEMMK"/>
<dbReference type="OrthoDB" id="1894389at2759"/>
<dbReference type="KEGG" id="var:108320322"/>
<accession>A0A0L9T924</accession>
<name>A0A0L9T924_PHAAN</name>
<evidence type="ECO:0000313" key="7">
    <source>
        <dbReference type="Proteomes" id="UP000743370"/>
    </source>
</evidence>
<keyword evidence="3" id="KW-1133">Transmembrane helix</keyword>
<evidence type="ECO:0000256" key="3">
    <source>
        <dbReference type="SAM" id="Phobius"/>
    </source>
</evidence>
<organism evidence="5 6">
    <name type="scientific">Phaseolus angularis</name>
    <name type="common">Azuki bean</name>
    <name type="synonym">Vigna angularis</name>
    <dbReference type="NCBI Taxonomy" id="3914"/>
    <lineage>
        <taxon>Eukaryota</taxon>
        <taxon>Viridiplantae</taxon>
        <taxon>Streptophyta</taxon>
        <taxon>Embryophyta</taxon>
        <taxon>Tracheophyta</taxon>
        <taxon>Spermatophyta</taxon>
        <taxon>Magnoliopsida</taxon>
        <taxon>eudicotyledons</taxon>
        <taxon>Gunneridae</taxon>
        <taxon>Pentapetalae</taxon>
        <taxon>rosids</taxon>
        <taxon>fabids</taxon>
        <taxon>Fabales</taxon>
        <taxon>Fabaceae</taxon>
        <taxon>Papilionoideae</taxon>
        <taxon>50 kb inversion clade</taxon>
        <taxon>NPAAA clade</taxon>
        <taxon>indigoferoid/millettioid clade</taxon>
        <taxon>Phaseoleae</taxon>
        <taxon>Vigna</taxon>
    </lineage>
</organism>
<dbReference type="Proteomes" id="UP000053144">
    <property type="component" value="Unassembled WGS sequence"/>
</dbReference>
<evidence type="ECO:0000256" key="2">
    <source>
        <dbReference type="ARBA" id="ARBA00023136"/>
    </source>
</evidence>
<dbReference type="PANTHER" id="PTHR31234">
    <property type="entry name" value="LATE EMBRYOGENESIS ABUNDANT (LEA) HYDROXYPROLINE-RICH GLYCOPROTEIN FAMILY"/>
    <property type="match status" value="1"/>
</dbReference>